<dbReference type="CDD" id="cd00093">
    <property type="entry name" value="HTH_XRE"/>
    <property type="match status" value="1"/>
</dbReference>
<dbReference type="SUPFAM" id="SSF47413">
    <property type="entry name" value="lambda repressor-like DNA-binding domains"/>
    <property type="match status" value="1"/>
</dbReference>
<protein>
    <submittedName>
        <fullName evidence="2">Putative helix-turn-helix protein</fullName>
    </submittedName>
</protein>
<dbReference type="AlphaFoldDB" id="A0A2I7KDX0"/>
<dbReference type="Pfam" id="PF01381">
    <property type="entry name" value="HTH_3"/>
    <property type="match status" value="1"/>
</dbReference>
<accession>A0A2I7KDX0</accession>
<dbReference type="Proteomes" id="UP000236447">
    <property type="component" value="Chromosome"/>
</dbReference>
<gene>
    <name evidence="2" type="ORF">PhaeoP88_03469</name>
</gene>
<name>A0A2I7KDX0_9RHOB</name>
<dbReference type="GO" id="GO:0003677">
    <property type="term" value="F:DNA binding"/>
    <property type="evidence" value="ECO:0007669"/>
    <property type="project" value="InterPro"/>
</dbReference>
<reference evidence="2 3" key="1">
    <citation type="journal article" date="2017" name="Front. Microbiol.">
        <title>Phaeobacter piscinae sp. nov., a species of the Roseobacter group and potential aquaculture probiont.</title>
        <authorList>
            <person name="Sonnenschein E.C."/>
            <person name="Phippen C.B.W."/>
            <person name="Nielsen K.F."/>
            <person name="Mateiu R.V."/>
            <person name="Melchiorsen J."/>
            <person name="Gram L."/>
            <person name="Overmann J."/>
            <person name="Freese H.M."/>
        </authorList>
    </citation>
    <scope>NUCLEOTIDE SEQUENCE [LARGE SCALE GENOMIC DNA]</scope>
    <source>
        <strain evidence="2 3">P88</strain>
    </source>
</reference>
<evidence type="ECO:0000259" key="1">
    <source>
        <dbReference type="PROSITE" id="PS50943"/>
    </source>
</evidence>
<sequence>MVQVAGKVGMSQSTISRIESGVGNITEVQLSDLCAVYGVSPSQLRDDAVVRSISETDLSRVGAVIEFVEGAIQQEGIRPSPQVVRDTILAIFRQENDLAWETGATFDPGRYSELVSILLRNK</sequence>
<dbReference type="InterPro" id="IPR010982">
    <property type="entry name" value="Lambda_DNA-bd_dom_sf"/>
</dbReference>
<feature type="domain" description="HTH cro/C1-type" evidence="1">
    <location>
        <begin position="3"/>
        <end position="44"/>
    </location>
</feature>
<reference evidence="2 3" key="2">
    <citation type="journal article" date="2017" name="Genome Biol. Evol.">
        <title>Trajectories and Drivers of Genome Evolution in Surface-Associated Marine Phaeobacter.</title>
        <authorList>
            <person name="Freese H.M."/>
            <person name="Sikorski J."/>
            <person name="Bunk B."/>
            <person name="Scheuner C."/>
            <person name="Meier-Kolthoff J.P."/>
            <person name="Sproer C."/>
            <person name="Gram L."/>
            <person name="Overmann J."/>
        </authorList>
    </citation>
    <scope>NUCLEOTIDE SEQUENCE [LARGE SCALE GENOMIC DNA]</scope>
    <source>
        <strain evidence="2 3">P88</strain>
    </source>
</reference>
<dbReference type="InterPro" id="IPR001387">
    <property type="entry name" value="Cro/C1-type_HTH"/>
</dbReference>
<dbReference type="Gene3D" id="1.10.260.40">
    <property type="entry name" value="lambda repressor-like DNA-binding domains"/>
    <property type="match status" value="1"/>
</dbReference>
<proteinExistence type="predicted"/>
<evidence type="ECO:0000313" key="2">
    <source>
        <dbReference type="EMBL" id="AUR00790.1"/>
    </source>
</evidence>
<evidence type="ECO:0000313" key="3">
    <source>
        <dbReference type="Proteomes" id="UP000236447"/>
    </source>
</evidence>
<dbReference type="EMBL" id="CP010725">
    <property type="protein sequence ID" value="AUR00790.1"/>
    <property type="molecule type" value="Genomic_DNA"/>
</dbReference>
<organism evidence="2 3">
    <name type="scientific">Phaeobacter inhibens</name>
    <dbReference type="NCBI Taxonomy" id="221822"/>
    <lineage>
        <taxon>Bacteria</taxon>
        <taxon>Pseudomonadati</taxon>
        <taxon>Pseudomonadota</taxon>
        <taxon>Alphaproteobacteria</taxon>
        <taxon>Rhodobacterales</taxon>
        <taxon>Roseobacteraceae</taxon>
        <taxon>Phaeobacter</taxon>
    </lineage>
</organism>
<dbReference type="PROSITE" id="PS50943">
    <property type="entry name" value="HTH_CROC1"/>
    <property type="match status" value="1"/>
</dbReference>